<dbReference type="SUPFAM" id="SSF52833">
    <property type="entry name" value="Thioredoxin-like"/>
    <property type="match status" value="1"/>
</dbReference>
<evidence type="ECO:0000259" key="1">
    <source>
        <dbReference type="PROSITE" id="PS51352"/>
    </source>
</evidence>
<keyword evidence="3" id="KW-1185">Reference proteome</keyword>
<comment type="caution">
    <text evidence="2">The sequence shown here is derived from an EMBL/GenBank/DDBJ whole genome shotgun (WGS) entry which is preliminary data.</text>
</comment>
<organism evidence="2 3">
    <name type="scientific">Winogradskyella marincola</name>
    <dbReference type="NCBI Taxonomy" id="3037795"/>
    <lineage>
        <taxon>Bacteria</taxon>
        <taxon>Pseudomonadati</taxon>
        <taxon>Bacteroidota</taxon>
        <taxon>Flavobacteriia</taxon>
        <taxon>Flavobacteriales</taxon>
        <taxon>Flavobacteriaceae</taxon>
        <taxon>Winogradskyella</taxon>
    </lineage>
</organism>
<dbReference type="Proteomes" id="UP001529085">
    <property type="component" value="Unassembled WGS sequence"/>
</dbReference>
<protein>
    <submittedName>
        <fullName evidence="2">Redoxin family protein</fullName>
    </submittedName>
</protein>
<dbReference type="PANTHER" id="PTHR42852">
    <property type="entry name" value="THIOL:DISULFIDE INTERCHANGE PROTEIN DSBE"/>
    <property type="match status" value="1"/>
</dbReference>
<reference evidence="2 3" key="1">
    <citation type="submission" date="2023-03" db="EMBL/GenBank/DDBJ databases">
        <title>Strain YYF002 represents a novel species in the genus Winogradskyella isolated from seawater.</title>
        <authorList>
            <person name="Fu Z.-Y."/>
        </authorList>
    </citation>
    <scope>NUCLEOTIDE SEQUENCE [LARGE SCALE GENOMIC DNA]</scope>
    <source>
        <strain evidence="2 3">YYF002</strain>
    </source>
</reference>
<evidence type="ECO:0000313" key="2">
    <source>
        <dbReference type="EMBL" id="MDG4714267.1"/>
    </source>
</evidence>
<dbReference type="PROSITE" id="PS51352">
    <property type="entry name" value="THIOREDOXIN_2"/>
    <property type="match status" value="1"/>
</dbReference>
<accession>A0ABT6FWU3</accession>
<dbReference type="InterPro" id="IPR050553">
    <property type="entry name" value="Thioredoxin_ResA/DsbE_sf"/>
</dbReference>
<dbReference type="EMBL" id="JARSBN010000001">
    <property type="protein sequence ID" value="MDG4714267.1"/>
    <property type="molecule type" value="Genomic_DNA"/>
</dbReference>
<dbReference type="InterPro" id="IPR013740">
    <property type="entry name" value="Redoxin"/>
</dbReference>
<feature type="domain" description="Thioredoxin" evidence="1">
    <location>
        <begin position="36"/>
        <end position="186"/>
    </location>
</feature>
<dbReference type="PANTHER" id="PTHR42852:SF13">
    <property type="entry name" value="PROTEIN DIPZ"/>
    <property type="match status" value="1"/>
</dbReference>
<sequence length="187" mass="21574">MKSKFKKSNIVFVVVILLFIIPQTRQFIQIWLHKGIALVNPVNEVSLDKRVGLESYDWQLLKEDKAAYNLKQAKGKVVLINFWATWCPPCIAEMPSLQDLYNDYGDTVEFLFITTDNFEVVKAFKAKNNYTFPVFIRRSDYPKELITKSIPRTLIVNKQGDIVIDKSGAVDWNSDNVRAQLDQLLAE</sequence>
<dbReference type="Gene3D" id="3.40.30.10">
    <property type="entry name" value="Glutaredoxin"/>
    <property type="match status" value="1"/>
</dbReference>
<dbReference type="InterPro" id="IPR013766">
    <property type="entry name" value="Thioredoxin_domain"/>
</dbReference>
<dbReference type="CDD" id="cd02966">
    <property type="entry name" value="TlpA_like_family"/>
    <property type="match status" value="1"/>
</dbReference>
<dbReference type="RefSeq" id="WP_278003759.1">
    <property type="nucleotide sequence ID" value="NZ_JARSBN010000001.1"/>
</dbReference>
<gene>
    <name evidence="2" type="ORF">P7122_00155</name>
</gene>
<name>A0ABT6FWU3_9FLAO</name>
<proteinExistence type="predicted"/>
<dbReference type="Pfam" id="PF08534">
    <property type="entry name" value="Redoxin"/>
    <property type="match status" value="1"/>
</dbReference>
<evidence type="ECO:0000313" key="3">
    <source>
        <dbReference type="Proteomes" id="UP001529085"/>
    </source>
</evidence>
<dbReference type="InterPro" id="IPR036249">
    <property type="entry name" value="Thioredoxin-like_sf"/>
</dbReference>